<evidence type="ECO:0000256" key="4">
    <source>
        <dbReference type="ARBA" id="ARBA00022989"/>
    </source>
</evidence>
<proteinExistence type="predicted"/>
<feature type="transmembrane region" description="Helical" evidence="6">
    <location>
        <begin position="443"/>
        <end position="465"/>
    </location>
</feature>
<dbReference type="PIRSF" id="PIRSF038958">
    <property type="entry name" value="PG_synth_SpoVB"/>
    <property type="match status" value="1"/>
</dbReference>
<comment type="caution">
    <text evidence="7">The sequence shown here is derived from an EMBL/GenBank/DDBJ whole genome shotgun (WGS) entry which is preliminary data.</text>
</comment>
<comment type="subcellular location">
    <subcellularLocation>
        <location evidence="1">Cell membrane</location>
        <topology evidence="1">Multi-pass membrane protein</topology>
    </subcellularLocation>
</comment>
<name>A0ABR7JKS5_9FIRM</name>
<reference evidence="7 8" key="1">
    <citation type="submission" date="2020-08" db="EMBL/GenBank/DDBJ databases">
        <authorList>
            <person name="Liu C."/>
            <person name="Sun Q."/>
        </authorList>
    </citation>
    <scope>NUCLEOTIDE SEQUENCE [LARGE SCALE GENOMIC DNA]</scope>
    <source>
        <strain evidence="7 8">NSJ-18</strain>
    </source>
</reference>
<evidence type="ECO:0000256" key="5">
    <source>
        <dbReference type="ARBA" id="ARBA00023136"/>
    </source>
</evidence>
<feature type="transmembrane region" description="Helical" evidence="6">
    <location>
        <begin position="319"/>
        <end position="338"/>
    </location>
</feature>
<evidence type="ECO:0000256" key="2">
    <source>
        <dbReference type="ARBA" id="ARBA00022475"/>
    </source>
</evidence>
<evidence type="ECO:0000256" key="6">
    <source>
        <dbReference type="SAM" id="Phobius"/>
    </source>
</evidence>
<feature type="transmembrane region" description="Helical" evidence="6">
    <location>
        <begin position="410"/>
        <end position="431"/>
    </location>
</feature>
<keyword evidence="3 6" id="KW-0812">Transmembrane</keyword>
<feature type="transmembrane region" description="Helical" evidence="6">
    <location>
        <begin position="84"/>
        <end position="104"/>
    </location>
</feature>
<organism evidence="7 8">
    <name type="scientific">Romboutsia faecis</name>
    <dbReference type="NCBI Taxonomy" id="2764597"/>
    <lineage>
        <taxon>Bacteria</taxon>
        <taxon>Bacillati</taxon>
        <taxon>Bacillota</taxon>
        <taxon>Clostridia</taxon>
        <taxon>Peptostreptococcales</taxon>
        <taxon>Peptostreptococcaceae</taxon>
        <taxon>Romboutsia</taxon>
    </lineage>
</organism>
<dbReference type="InterPro" id="IPR050833">
    <property type="entry name" value="Poly_Biosynth_Transport"/>
</dbReference>
<feature type="transmembrane region" description="Helical" evidence="6">
    <location>
        <begin position="7"/>
        <end position="30"/>
    </location>
</feature>
<feature type="transmembrane region" description="Helical" evidence="6">
    <location>
        <begin position="387"/>
        <end position="404"/>
    </location>
</feature>
<keyword evidence="2" id="KW-1003">Cell membrane</keyword>
<keyword evidence="8" id="KW-1185">Reference proteome</keyword>
<evidence type="ECO:0000256" key="1">
    <source>
        <dbReference type="ARBA" id="ARBA00004651"/>
    </source>
</evidence>
<keyword evidence="5 6" id="KW-0472">Membrane</keyword>
<dbReference type="EMBL" id="JACRWE010000001">
    <property type="protein sequence ID" value="MBC5995520.1"/>
    <property type="molecule type" value="Genomic_DNA"/>
</dbReference>
<feature type="transmembrane region" description="Helical" evidence="6">
    <location>
        <begin position="42"/>
        <end position="63"/>
    </location>
</feature>
<dbReference type="InterPro" id="IPR002797">
    <property type="entry name" value="Polysacc_synth"/>
</dbReference>
<evidence type="ECO:0000313" key="7">
    <source>
        <dbReference type="EMBL" id="MBC5995520.1"/>
    </source>
</evidence>
<feature type="transmembrane region" description="Helical" evidence="6">
    <location>
        <begin position="350"/>
        <end position="367"/>
    </location>
</feature>
<accession>A0ABR7JKS5</accession>
<feature type="transmembrane region" description="Helical" evidence="6">
    <location>
        <begin position="124"/>
        <end position="146"/>
    </location>
</feature>
<feature type="transmembrane region" description="Helical" evidence="6">
    <location>
        <begin position="158"/>
        <end position="180"/>
    </location>
</feature>
<feature type="transmembrane region" description="Helical" evidence="6">
    <location>
        <begin position="471"/>
        <end position="489"/>
    </location>
</feature>
<dbReference type="InterPro" id="IPR024923">
    <property type="entry name" value="PG_synth_SpoVB"/>
</dbReference>
<evidence type="ECO:0000256" key="3">
    <source>
        <dbReference type="ARBA" id="ARBA00022692"/>
    </source>
</evidence>
<dbReference type="PANTHER" id="PTHR30250:SF21">
    <property type="entry name" value="LIPID II FLIPPASE MURJ"/>
    <property type="match status" value="1"/>
</dbReference>
<feature type="transmembrane region" description="Helical" evidence="6">
    <location>
        <begin position="277"/>
        <end position="298"/>
    </location>
</feature>
<gene>
    <name evidence="7" type="ORF">H8923_01990</name>
</gene>
<sequence>MKRKKLILNALLLTISTMTFGIINMFFRVYLSNKIGAEGMGLFQLIMSINAVASTLAISGIRVTITRLVAEELGKGNYGNIRKLVHKGLIYALFFSSIAFIVLYNGAEFISNIWIKDSRAIISLKILACSMPFVSVCCCFAGYFYGVRKVMKSVTADVVEICTMMMIICIFIGRFLPIGLEYTCALISVGMAVGSMFSALYSYILYIFEKNQPSYSSSSNSKWSIFNIGFIAFPIACSSYVQTSLRTAEDILIPNALRQYGSSSSSSLAIFGMIKGMVMPILNFPSIFLASFSTLIIPEIAESNALNKNKMVNYIIAKVFKFTLLIALFATGLFMIFSKELGLAIYKSEEVGYIMKILAPLIPLMYLDRIVDGSLNALNQQIYTLKYNLMDMLLRIFIILGIIPKKGIEGFILVLFVSTIFNASLSINRLLKVTKLEFEIVDWVIKPIICVTISSYITKYLFLFFSLESLIFFQVIIDLILYTICLFIFKCIRLKDIRWFTDAFKKDVKTVDWHSINIYKQL</sequence>
<dbReference type="PANTHER" id="PTHR30250">
    <property type="entry name" value="PST FAMILY PREDICTED COLANIC ACID TRANSPORTER"/>
    <property type="match status" value="1"/>
</dbReference>
<dbReference type="Proteomes" id="UP000609849">
    <property type="component" value="Unassembled WGS sequence"/>
</dbReference>
<dbReference type="Pfam" id="PF01943">
    <property type="entry name" value="Polysacc_synt"/>
    <property type="match status" value="1"/>
</dbReference>
<protein>
    <submittedName>
        <fullName evidence="7">Oligosaccharide flippase family protein</fullName>
    </submittedName>
</protein>
<feature type="transmembrane region" description="Helical" evidence="6">
    <location>
        <begin position="220"/>
        <end position="241"/>
    </location>
</feature>
<keyword evidence="4 6" id="KW-1133">Transmembrane helix</keyword>
<feature type="transmembrane region" description="Helical" evidence="6">
    <location>
        <begin position="186"/>
        <end position="208"/>
    </location>
</feature>
<evidence type="ECO:0000313" key="8">
    <source>
        <dbReference type="Proteomes" id="UP000609849"/>
    </source>
</evidence>